<gene>
    <name evidence="3" type="ORF">ECPE_LOCUS3845</name>
</gene>
<protein>
    <submittedName>
        <fullName evidence="5">Ig-like domain-containing protein</fullName>
    </submittedName>
</protein>
<reference evidence="3 4" key="2">
    <citation type="submission" date="2018-11" db="EMBL/GenBank/DDBJ databases">
        <authorList>
            <consortium name="Pathogen Informatics"/>
        </authorList>
    </citation>
    <scope>NUCLEOTIDE SEQUENCE [LARGE SCALE GENOMIC DNA]</scope>
    <source>
        <strain evidence="3 4">Egypt</strain>
    </source>
</reference>
<proteinExistence type="predicted"/>
<evidence type="ECO:0000256" key="1">
    <source>
        <dbReference type="SAM" id="MobiDB-lite"/>
    </source>
</evidence>
<sequence length="309" mass="33848">MGCVISVLLFLVISTERVFATRGGLPLSISFDPPADRVRLGAPLTVRCELASVDTGSRVQGPVTDGVSMLLHCPIAPWGSFCFLNCKSACADEEPGKCPFLRDLGNVSCQKIVTQEGLVRYEYKIPRLTKQWLTRREAQEPGFYCRSAGLKTPEVWLTASKDSPPPAVKPVPVETHFTPKPDNPPPAEPSKEESVKPRPPAVAGPSADNSVQPAQPKLNGETRNEAEETIVIPKSDLEAKMPEPVTKLTADHKEAHELSATEIFVMIDTKLTEQLFRPVSPCPDSNRESSGWDFKSLALIYTVDGHRHL</sequence>
<evidence type="ECO:0000256" key="2">
    <source>
        <dbReference type="SAM" id="SignalP"/>
    </source>
</evidence>
<dbReference type="OrthoDB" id="6260030at2759"/>
<dbReference type="AlphaFoldDB" id="A0A183AA60"/>
<organism evidence="5">
    <name type="scientific">Echinostoma caproni</name>
    <dbReference type="NCBI Taxonomy" id="27848"/>
    <lineage>
        <taxon>Eukaryota</taxon>
        <taxon>Metazoa</taxon>
        <taxon>Spiralia</taxon>
        <taxon>Lophotrochozoa</taxon>
        <taxon>Platyhelminthes</taxon>
        <taxon>Trematoda</taxon>
        <taxon>Digenea</taxon>
        <taxon>Plagiorchiida</taxon>
        <taxon>Echinostomata</taxon>
        <taxon>Echinostomatoidea</taxon>
        <taxon>Echinostomatidae</taxon>
        <taxon>Echinostoma</taxon>
    </lineage>
</organism>
<feature type="region of interest" description="Disordered" evidence="1">
    <location>
        <begin position="157"/>
        <end position="227"/>
    </location>
</feature>
<feature type="chain" id="PRO_5043137954" evidence="2">
    <location>
        <begin position="21"/>
        <end position="309"/>
    </location>
</feature>
<evidence type="ECO:0000313" key="4">
    <source>
        <dbReference type="Proteomes" id="UP000272942"/>
    </source>
</evidence>
<accession>A0A183AA60</accession>
<dbReference type="EMBL" id="UZAN01040744">
    <property type="protein sequence ID" value="VDP70772.1"/>
    <property type="molecule type" value="Genomic_DNA"/>
</dbReference>
<name>A0A183AA60_9TREM</name>
<dbReference type="WBParaSite" id="ECPE_0000385001-mRNA-1">
    <property type="protein sequence ID" value="ECPE_0000385001-mRNA-1"/>
    <property type="gene ID" value="ECPE_0000385001"/>
</dbReference>
<evidence type="ECO:0000313" key="3">
    <source>
        <dbReference type="EMBL" id="VDP70772.1"/>
    </source>
</evidence>
<reference evidence="5" key="1">
    <citation type="submission" date="2016-06" db="UniProtKB">
        <authorList>
            <consortium name="WormBaseParasite"/>
        </authorList>
    </citation>
    <scope>IDENTIFICATION</scope>
</reference>
<dbReference type="Proteomes" id="UP000272942">
    <property type="component" value="Unassembled WGS sequence"/>
</dbReference>
<feature type="signal peptide" evidence="2">
    <location>
        <begin position="1"/>
        <end position="20"/>
    </location>
</feature>
<evidence type="ECO:0000313" key="5">
    <source>
        <dbReference type="WBParaSite" id="ECPE_0000385001-mRNA-1"/>
    </source>
</evidence>
<keyword evidence="2" id="KW-0732">Signal</keyword>
<keyword evidence="4" id="KW-1185">Reference proteome</keyword>